<protein>
    <recommendedName>
        <fullName evidence="3">DUF4374 domain-containing protein</fullName>
    </recommendedName>
</protein>
<dbReference type="RefSeq" id="WP_202101250.1">
    <property type="nucleotide sequence ID" value="NZ_JAERTY010000001.1"/>
</dbReference>
<reference evidence="1 2" key="1">
    <citation type="submission" date="2021-01" db="EMBL/GenBank/DDBJ databases">
        <title>C459-1 draft genome sequence.</title>
        <authorList>
            <person name="Zhang X.-F."/>
        </authorList>
    </citation>
    <scope>NUCLEOTIDE SEQUENCE [LARGE SCALE GENOMIC DNA]</scope>
    <source>
        <strain evidence="2">C459-1</strain>
    </source>
</reference>
<keyword evidence="2" id="KW-1185">Reference proteome</keyword>
<dbReference type="Proteomes" id="UP000625283">
    <property type="component" value="Unassembled WGS sequence"/>
</dbReference>
<sequence>MNKIGFNFVLGLLSTTLFFGACKSDKTSDPDPEEQSQSKYVVMTVSDRNQPNGGGYISAFDQYPSGTISNVTGEKTLQGVKGMAGWRPNGNWIFKMVRSSDAAQGIEKIEIAPNGKVTVGKFISSKNQTEAAKYNGTGNFVIQNETSGFYWDAAEPLNIQKFSPAGMRNTGSIDLAQVVNANIKESDVNGIKFKSIGQKFLAIKGGKLFANITYGKLNTTQAGFFDDYFPDVYIAVIDIATGKYEKTIKIENTGGIAYINDNPMYDFDTNGDLYIVTQGTHAQGLGGKSKIVRIKANETDIDKDWTLRFSDFRAADDGKFVGVHAKNGQLILVLNTDPLTGGPTGNINSKDIWKFHVVDVTKKSFKEIEGIPTGINPGAALAVVEVDNKVLLRGAVSSGANAYYEYNYATNTATKSFEVKEGGTLTGFVKIQLK</sequence>
<accession>A0ABS1QYD9</accession>
<name>A0ABS1QYD9_9SPHI</name>
<comment type="caution">
    <text evidence="1">The sequence shown here is derived from an EMBL/GenBank/DDBJ whole genome shotgun (WGS) entry which is preliminary data.</text>
</comment>
<evidence type="ECO:0000313" key="1">
    <source>
        <dbReference type="EMBL" id="MBL1407448.1"/>
    </source>
</evidence>
<evidence type="ECO:0000313" key="2">
    <source>
        <dbReference type="Proteomes" id="UP000625283"/>
    </source>
</evidence>
<dbReference type="PROSITE" id="PS51257">
    <property type="entry name" value="PROKAR_LIPOPROTEIN"/>
    <property type="match status" value="1"/>
</dbReference>
<gene>
    <name evidence="1" type="ORF">JKG61_01655</name>
</gene>
<dbReference type="EMBL" id="JAERTY010000001">
    <property type="protein sequence ID" value="MBL1407448.1"/>
    <property type="molecule type" value="Genomic_DNA"/>
</dbReference>
<evidence type="ECO:0008006" key="3">
    <source>
        <dbReference type="Google" id="ProtNLM"/>
    </source>
</evidence>
<proteinExistence type="predicted"/>
<organism evidence="1 2">
    <name type="scientific">Sphingobacterium faecale</name>
    <dbReference type="NCBI Taxonomy" id="2803775"/>
    <lineage>
        <taxon>Bacteria</taxon>
        <taxon>Pseudomonadati</taxon>
        <taxon>Bacteroidota</taxon>
        <taxon>Sphingobacteriia</taxon>
        <taxon>Sphingobacteriales</taxon>
        <taxon>Sphingobacteriaceae</taxon>
        <taxon>Sphingobacterium</taxon>
    </lineage>
</organism>